<organism evidence="1 2">
    <name type="scientific">Mycobacterium shigaense</name>
    <dbReference type="NCBI Taxonomy" id="722731"/>
    <lineage>
        <taxon>Bacteria</taxon>
        <taxon>Bacillati</taxon>
        <taxon>Actinomycetota</taxon>
        <taxon>Actinomycetes</taxon>
        <taxon>Mycobacteriales</taxon>
        <taxon>Mycobacteriaceae</taxon>
        <taxon>Mycobacterium</taxon>
        <taxon>Mycobacterium simiae complex</taxon>
    </lineage>
</organism>
<name>A0A1Z4EGU0_9MYCO</name>
<keyword evidence="2" id="KW-1185">Reference proteome</keyword>
<sequence>MVSSRCGETLPLTKDSQRMSTKVFSGISGWASARSASLAVMIDRAKTVLRSTRRRIAMGAA</sequence>
<reference evidence="2" key="1">
    <citation type="submission" date="2017-06" db="EMBL/GenBank/DDBJ databases">
        <title>Complete Genome Sequence of Mycobacterium shigaense.</title>
        <authorList>
            <person name="Fukano H."/>
            <person name="Yoshida M."/>
            <person name="Kazumi Y."/>
            <person name="Ogura Y."/>
            <person name="Mitarai S."/>
            <person name="Hayashi T."/>
            <person name="Hoshino Y."/>
        </authorList>
    </citation>
    <scope>NUCLEOTIDE SEQUENCE [LARGE SCALE GENOMIC DNA]</scope>
    <source>
        <strain evidence="2">UN-152</strain>
    </source>
</reference>
<dbReference type="AlphaFoldDB" id="A0A1Z4EGU0"/>
<dbReference type="EMBL" id="AP018164">
    <property type="protein sequence ID" value="BAX92136.1"/>
    <property type="molecule type" value="Genomic_DNA"/>
</dbReference>
<proteinExistence type="predicted"/>
<evidence type="ECO:0000313" key="2">
    <source>
        <dbReference type="Proteomes" id="UP000217736"/>
    </source>
</evidence>
<dbReference type="KEGG" id="mshg:MSG_01987"/>
<protein>
    <submittedName>
        <fullName evidence="1">Uncharacterized protein</fullName>
    </submittedName>
</protein>
<gene>
    <name evidence="1" type="ORF">MSG_01987</name>
</gene>
<accession>A0A1Z4EGU0</accession>
<dbReference type="Proteomes" id="UP000217736">
    <property type="component" value="Chromosome"/>
</dbReference>
<evidence type="ECO:0000313" key="1">
    <source>
        <dbReference type="EMBL" id="BAX92136.1"/>
    </source>
</evidence>